<gene>
    <name evidence="1" type="ORF">SPARVUS_LOCUS13966606</name>
</gene>
<organism evidence="1 2">
    <name type="scientific">Staurois parvus</name>
    <dbReference type="NCBI Taxonomy" id="386267"/>
    <lineage>
        <taxon>Eukaryota</taxon>
        <taxon>Metazoa</taxon>
        <taxon>Chordata</taxon>
        <taxon>Craniata</taxon>
        <taxon>Vertebrata</taxon>
        <taxon>Euteleostomi</taxon>
        <taxon>Amphibia</taxon>
        <taxon>Batrachia</taxon>
        <taxon>Anura</taxon>
        <taxon>Neobatrachia</taxon>
        <taxon>Ranoidea</taxon>
        <taxon>Ranidae</taxon>
        <taxon>Staurois</taxon>
    </lineage>
</organism>
<evidence type="ECO:0000313" key="1">
    <source>
        <dbReference type="EMBL" id="CAI9607571.1"/>
    </source>
</evidence>
<sequence>MSCQSAPAHEYIAGAEVDVHVSWMIMHCAVLIIPV</sequence>
<dbReference type="Proteomes" id="UP001162483">
    <property type="component" value="Unassembled WGS sequence"/>
</dbReference>
<comment type="caution">
    <text evidence="1">The sequence shown here is derived from an EMBL/GenBank/DDBJ whole genome shotgun (WGS) entry which is preliminary data.</text>
</comment>
<feature type="non-terminal residue" evidence="1">
    <location>
        <position position="35"/>
    </location>
</feature>
<dbReference type="EMBL" id="CATNWA010018476">
    <property type="protein sequence ID" value="CAI9607571.1"/>
    <property type="molecule type" value="Genomic_DNA"/>
</dbReference>
<evidence type="ECO:0000313" key="2">
    <source>
        <dbReference type="Proteomes" id="UP001162483"/>
    </source>
</evidence>
<reference evidence="1" key="1">
    <citation type="submission" date="2023-05" db="EMBL/GenBank/DDBJ databases">
        <authorList>
            <person name="Stuckert A."/>
        </authorList>
    </citation>
    <scope>NUCLEOTIDE SEQUENCE</scope>
</reference>
<keyword evidence="2" id="KW-1185">Reference proteome</keyword>
<accession>A0ABN9GDU0</accession>
<name>A0ABN9GDU0_9NEOB</name>
<protein>
    <submittedName>
        <fullName evidence="1">Uncharacterized protein</fullName>
    </submittedName>
</protein>
<proteinExistence type="predicted"/>